<keyword evidence="7 13" id="KW-0067">ATP-binding</keyword>
<evidence type="ECO:0000256" key="7">
    <source>
        <dbReference type="ARBA" id="ARBA00022840"/>
    </source>
</evidence>
<dbReference type="Gene3D" id="3.40.50.300">
    <property type="entry name" value="P-loop containing nucleotide triphosphate hydrolases"/>
    <property type="match status" value="2"/>
</dbReference>
<dbReference type="InterPro" id="IPR001650">
    <property type="entry name" value="Helicase_C-like"/>
</dbReference>
<evidence type="ECO:0000313" key="17">
    <source>
        <dbReference type="EMBL" id="SEG24976.1"/>
    </source>
</evidence>
<evidence type="ECO:0000256" key="4">
    <source>
        <dbReference type="ARBA" id="ARBA00022763"/>
    </source>
</evidence>
<evidence type="ECO:0000313" key="18">
    <source>
        <dbReference type="Proteomes" id="UP000236728"/>
    </source>
</evidence>
<dbReference type="PANTHER" id="PTHR47964">
    <property type="entry name" value="ATP-DEPENDENT DNA HELICASE HOMOLOG RECG, CHLOROPLASTIC"/>
    <property type="match status" value="1"/>
</dbReference>
<dbReference type="SUPFAM" id="SSF143517">
    <property type="entry name" value="TRCF domain-like"/>
    <property type="match status" value="1"/>
</dbReference>
<dbReference type="SMART" id="SM00487">
    <property type="entry name" value="DEXDc"/>
    <property type="match status" value="1"/>
</dbReference>
<keyword evidence="18" id="KW-1185">Reference proteome</keyword>
<dbReference type="Pfam" id="PF00270">
    <property type="entry name" value="DEAD"/>
    <property type="match status" value="1"/>
</dbReference>
<evidence type="ECO:0000256" key="3">
    <source>
        <dbReference type="ARBA" id="ARBA00022741"/>
    </source>
</evidence>
<feature type="domain" description="Helicase ATP-binding" evidence="15">
    <location>
        <begin position="670"/>
        <end position="831"/>
    </location>
</feature>
<dbReference type="SUPFAM" id="SSF52540">
    <property type="entry name" value="P-loop containing nucleoside triphosphate hydrolases"/>
    <property type="match status" value="3"/>
</dbReference>
<dbReference type="Pfam" id="PF03461">
    <property type="entry name" value="TRCF"/>
    <property type="match status" value="1"/>
</dbReference>
<dbReference type="RefSeq" id="WP_103933236.1">
    <property type="nucleotide sequence ID" value="NZ_FNVA01000003.1"/>
</dbReference>
<evidence type="ECO:0000256" key="8">
    <source>
        <dbReference type="ARBA" id="ARBA00023125"/>
    </source>
</evidence>
<evidence type="ECO:0000256" key="2">
    <source>
        <dbReference type="ARBA" id="ARBA00022490"/>
    </source>
</evidence>
<evidence type="ECO:0000259" key="16">
    <source>
        <dbReference type="PROSITE" id="PS51194"/>
    </source>
</evidence>
<comment type="similarity">
    <text evidence="11 13">In the C-terminal section; belongs to the helicase family. RecG subfamily.</text>
</comment>
<dbReference type="InterPro" id="IPR041471">
    <property type="entry name" value="UvrB_inter"/>
</dbReference>
<keyword evidence="4 13" id="KW-0227">DNA damage</keyword>
<dbReference type="GO" id="GO:0005737">
    <property type="term" value="C:cytoplasm"/>
    <property type="evidence" value="ECO:0007669"/>
    <property type="project" value="UniProtKB-SubCell"/>
</dbReference>
<dbReference type="PROSITE" id="PS51194">
    <property type="entry name" value="HELICASE_CTER"/>
    <property type="match status" value="1"/>
</dbReference>
<dbReference type="HAMAP" id="MF_00969">
    <property type="entry name" value="TRCF"/>
    <property type="match status" value="1"/>
</dbReference>
<evidence type="ECO:0000256" key="5">
    <source>
        <dbReference type="ARBA" id="ARBA00022801"/>
    </source>
</evidence>
<keyword evidence="6" id="KW-0347">Helicase</keyword>
<keyword evidence="2 13" id="KW-0963">Cytoplasm</keyword>
<dbReference type="InterPro" id="IPR037235">
    <property type="entry name" value="TRCF-like_C_D7"/>
</dbReference>
<dbReference type="CDD" id="cd17991">
    <property type="entry name" value="DEXHc_TRCF"/>
    <property type="match status" value="1"/>
</dbReference>
<dbReference type="Pfam" id="PF00271">
    <property type="entry name" value="Helicase_C"/>
    <property type="match status" value="1"/>
</dbReference>
<protein>
    <recommendedName>
        <fullName evidence="12 13">Transcription-repair-coupling factor</fullName>
        <shortName evidence="13">TRCF</shortName>
        <ecNumber evidence="13">3.6.4.-</ecNumber>
    </recommendedName>
</protein>
<dbReference type="GO" id="GO:0016787">
    <property type="term" value="F:hydrolase activity"/>
    <property type="evidence" value="ECO:0007669"/>
    <property type="project" value="UniProtKB-KW"/>
</dbReference>
<dbReference type="InterPro" id="IPR036101">
    <property type="entry name" value="CarD-like/TRCF_RID_sf"/>
</dbReference>
<dbReference type="GO" id="GO:0003678">
    <property type="term" value="F:DNA helicase activity"/>
    <property type="evidence" value="ECO:0007669"/>
    <property type="project" value="TreeGrafter"/>
</dbReference>
<dbReference type="GO" id="GO:0005524">
    <property type="term" value="F:ATP binding"/>
    <property type="evidence" value="ECO:0007669"/>
    <property type="project" value="UniProtKB-UniRule"/>
</dbReference>
<dbReference type="PROSITE" id="PS51192">
    <property type="entry name" value="HELICASE_ATP_BIND_1"/>
    <property type="match status" value="1"/>
</dbReference>
<dbReference type="InterPro" id="IPR027417">
    <property type="entry name" value="P-loop_NTPase"/>
</dbReference>
<proteinExistence type="inferred from homology"/>
<dbReference type="InterPro" id="IPR003711">
    <property type="entry name" value="CarD-like/TRCF_RID"/>
</dbReference>
<feature type="domain" description="Helicase C-terminal" evidence="16">
    <location>
        <begin position="851"/>
        <end position="1006"/>
    </location>
</feature>
<evidence type="ECO:0000256" key="12">
    <source>
        <dbReference type="ARBA" id="ARBA00070128"/>
    </source>
</evidence>
<evidence type="ECO:0000256" key="11">
    <source>
        <dbReference type="ARBA" id="ARBA00061399"/>
    </source>
</evidence>
<evidence type="ECO:0000256" key="14">
    <source>
        <dbReference type="SAM" id="MobiDB-lite"/>
    </source>
</evidence>
<dbReference type="FunFam" id="3.40.50.300:FF:000546">
    <property type="entry name" value="Transcription-repair-coupling factor"/>
    <property type="match status" value="1"/>
</dbReference>
<evidence type="ECO:0000256" key="13">
    <source>
        <dbReference type="HAMAP-Rule" id="MF_00969"/>
    </source>
</evidence>
<dbReference type="SUPFAM" id="SSF141259">
    <property type="entry name" value="CarD-like"/>
    <property type="match status" value="1"/>
</dbReference>
<dbReference type="Gene3D" id="2.40.10.170">
    <property type="match status" value="1"/>
</dbReference>
<dbReference type="EC" id="3.6.4.-" evidence="13"/>
<evidence type="ECO:0000259" key="15">
    <source>
        <dbReference type="PROSITE" id="PS51192"/>
    </source>
</evidence>
<dbReference type="InterPro" id="IPR005118">
    <property type="entry name" value="TRCF_C"/>
</dbReference>
<keyword evidence="9 13" id="KW-0234">DNA repair</keyword>
<organism evidence="17 18">
    <name type="scientific">Bryocella elongata</name>
    <dbReference type="NCBI Taxonomy" id="863522"/>
    <lineage>
        <taxon>Bacteria</taxon>
        <taxon>Pseudomonadati</taxon>
        <taxon>Acidobacteriota</taxon>
        <taxon>Terriglobia</taxon>
        <taxon>Terriglobales</taxon>
        <taxon>Acidobacteriaceae</taxon>
        <taxon>Bryocella</taxon>
    </lineage>
</organism>
<reference evidence="17 18" key="1">
    <citation type="submission" date="2016-10" db="EMBL/GenBank/DDBJ databases">
        <authorList>
            <person name="de Groot N.N."/>
        </authorList>
    </citation>
    <scope>NUCLEOTIDE SEQUENCE [LARGE SCALE GENOMIC DNA]</scope>
    <source>
        <strain evidence="17 18">DSM 22489</strain>
    </source>
</reference>
<evidence type="ECO:0000256" key="10">
    <source>
        <dbReference type="ARBA" id="ARBA00061104"/>
    </source>
</evidence>
<comment type="subcellular location">
    <subcellularLocation>
        <location evidence="1 13">Cytoplasm</location>
    </subcellularLocation>
</comment>
<dbReference type="SMART" id="SM00490">
    <property type="entry name" value="HELICc"/>
    <property type="match status" value="1"/>
</dbReference>
<sequence>MILPFVRELMADLESSAAFERVRRHLAGGTGRRRVSGLTATARSLYLPYFIRAAQDAPALVLVADNKAAEALHANVLAACELTGVLKPEEVLRLPAHDVLPFENLSPHGEIQEQRAATLWKIATGTARLVIAPMEAACMRLFPRDYYAALALRLAKGEEHLPEMLVEHLLSVGYTRVDVVEMPGQVTIRGGIIDVYGPEMDRPVRIDFFGDEIESLRRFDPESQRSSSHIEEILLLPLTETPATEKLLRAINARLVRGGKAGADLEGGEVPRELEDHVGNDWREATIFPGWEFYAPVAGARSSLLELMGKSTRVFVEEPAMVTNQGERWWNKVEQRHDRSGIGSLVGPGDLYISPWELQDQLRFYSGCELDQLGAVDILEGDSSDASEIEFTTRPTMRFHGSIPGFVDQLRALMESEARILVAAPNQGEVERLATLLQEYGVAYRIGWRPQQGQSTTMVSESSYLAGDLRTPVIVRAAIENGVQVLDLDKRTARQFIIIGANDISDDADVHARPVRKSKTSAFVSDFRDLAVGDYVVHVEHGIARYDGLRVLDNPDGSQLELMILTFAEDAKLYVPLTRLDLIQKYRSTDTGPAPQLNRLGSQSWSKTKARVKKAMEDMAEELLKLYAQRHAALGYAFSPDNNLQREFEDSFDYNETDDQLRAVADIKADMESTQPMDRLLCGDVGYGKTEVAMRAAFKAVQDGKQVAVLTPTTVLCFQHFESFKKRFSKFPVIIEMLSRFRTAKEKKEVMERAAEGKVDILIGTHALLGQGLKFQDLGLLIVDEEQRFGVKHKERLKQMRASIDVLAMSATPIPRTLHMSLLGLRDMSVIETPPKDRMAIQTIVAKFDEKLIRTAVEVELERQGQVYFVHNRVETIYELASKIRELVPHARVIVGHGQMPEAELERVMLAFMNGEYDVLCATSIIENGLDIGRANTIIINRADRHGLSELYQLRGRVGRSNRRAYAYLLIPAEQQLTEIARRRLAALKEFSDLGAGFKIAALDLELRGAGNMLGGEQSGHIEAIGFEMYTTMLEEAVSKLKGEAHEERPQVTINLGISVRIEDTYIEEENQRLRMYKLIAAATSETNLTEIRDELEDRYGKPPETVLNLLAGAEIRLTCERLGIAQIERKRVAIEDKSAAAKPGGQKNVSSRPEARSGGPERPAFPPRPGAQPYQRQWTAGTAPRPQYPLAGRHGQAPQSASLNFSPRAALNRATTAPDSNATRALRETAAARPANAPLAQAGKMQAMREFLYITFSDKLHSAPQSDGKGVNVGALMKLVSRSSKQGSQLTPQGVLRWPLSGAQADVVLKETRELLAQLSNQA</sequence>
<dbReference type="GO" id="GO:0006355">
    <property type="term" value="P:regulation of DNA-templated transcription"/>
    <property type="evidence" value="ECO:0007669"/>
    <property type="project" value="UniProtKB-UniRule"/>
</dbReference>
<dbReference type="PANTHER" id="PTHR47964:SF1">
    <property type="entry name" value="ATP-DEPENDENT DNA HELICASE HOMOLOG RECG, CHLOROPLASTIC"/>
    <property type="match status" value="1"/>
</dbReference>
<dbReference type="SMART" id="SM01058">
    <property type="entry name" value="CarD_TRCF"/>
    <property type="match status" value="1"/>
</dbReference>
<keyword evidence="5 13" id="KW-0378">Hydrolase</keyword>
<dbReference type="EMBL" id="FNVA01000003">
    <property type="protein sequence ID" value="SEG24976.1"/>
    <property type="molecule type" value="Genomic_DNA"/>
</dbReference>
<dbReference type="InterPro" id="IPR011545">
    <property type="entry name" value="DEAD/DEAH_box_helicase_dom"/>
</dbReference>
<dbReference type="Pfam" id="PF02559">
    <property type="entry name" value="CarD_TRCF_RID"/>
    <property type="match status" value="1"/>
</dbReference>
<dbReference type="OrthoDB" id="9804325at2"/>
<feature type="region of interest" description="Disordered" evidence="14">
    <location>
        <begin position="1138"/>
        <end position="1202"/>
    </location>
</feature>
<dbReference type="Gene3D" id="3.40.50.11180">
    <property type="match status" value="1"/>
</dbReference>
<dbReference type="Gene3D" id="3.30.2060.10">
    <property type="entry name" value="Penicillin-binding protein 1b domain"/>
    <property type="match status" value="1"/>
</dbReference>
<dbReference type="Proteomes" id="UP000236728">
    <property type="component" value="Unassembled WGS sequence"/>
</dbReference>
<dbReference type="InterPro" id="IPR004576">
    <property type="entry name" value="Mfd"/>
</dbReference>
<comment type="similarity">
    <text evidence="10 13">In the N-terminal section; belongs to the UvrB family.</text>
</comment>
<evidence type="ECO:0000256" key="9">
    <source>
        <dbReference type="ARBA" id="ARBA00023204"/>
    </source>
</evidence>
<dbReference type="Pfam" id="PF17757">
    <property type="entry name" value="UvrB_inter"/>
    <property type="match status" value="1"/>
</dbReference>
<name>A0A1H5YNM8_9BACT</name>
<gene>
    <name evidence="13" type="primary">mfd</name>
    <name evidence="17" type="ORF">SAMN05421819_2380</name>
</gene>
<dbReference type="InterPro" id="IPR047112">
    <property type="entry name" value="RecG/Mfd"/>
</dbReference>
<keyword evidence="8 13" id="KW-0238">DNA-binding</keyword>
<evidence type="ECO:0000256" key="6">
    <source>
        <dbReference type="ARBA" id="ARBA00022806"/>
    </source>
</evidence>
<comment type="function">
    <text evidence="13">Couples transcription and DNA repair by recognizing RNA polymerase (RNAP) stalled at DNA lesions. Mediates ATP-dependent release of RNAP and its truncated transcript from the DNA, and recruitment of nucleotide excision repair machinery to the damaged site.</text>
</comment>
<dbReference type="GO" id="GO:0003684">
    <property type="term" value="F:damaged DNA binding"/>
    <property type="evidence" value="ECO:0007669"/>
    <property type="project" value="InterPro"/>
</dbReference>
<dbReference type="NCBIfam" id="TIGR00580">
    <property type="entry name" value="mfd"/>
    <property type="match status" value="1"/>
</dbReference>
<keyword evidence="3 13" id="KW-0547">Nucleotide-binding</keyword>
<dbReference type="GO" id="GO:0000716">
    <property type="term" value="P:transcription-coupled nucleotide-excision repair, DNA damage recognition"/>
    <property type="evidence" value="ECO:0007669"/>
    <property type="project" value="UniProtKB-UniRule"/>
</dbReference>
<dbReference type="SMART" id="SM00982">
    <property type="entry name" value="TRCF"/>
    <property type="match status" value="1"/>
</dbReference>
<dbReference type="InterPro" id="IPR014001">
    <property type="entry name" value="Helicase_ATP-bd"/>
</dbReference>
<dbReference type="Gene3D" id="3.90.1150.50">
    <property type="entry name" value="Transcription-repair-coupling factor, D7 domain"/>
    <property type="match status" value="1"/>
</dbReference>
<accession>A0A1H5YNM8</accession>
<evidence type="ECO:0000256" key="1">
    <source>
        <dbReference type="ARBA" id="ARBA00004496"/>
    </source>
</evidence>